<name>A0A6L9LFF7_9BACT</name>
<evidence type="ECO:0000313" key="1">
    <source>
        <dbReference type="EMBL" id="NDU99234.1"/>
    </source>
</evidence>
<dbReference type="Proteomes" id="UP000474175">
    <property type="component" value="Unassembled WGS sequence"/>
</dbReference>
<sequence>MEKLFDDKERTNIRYAKYQHDSYEFYDNSAIDKFIIVRERLNNWFDRYPEPGKKQLKRDFQTQFEPAFFELFIHELFFQQGFTLTTHPILPNSTKKPDFLAKKDNIEIYIEARVAFDETNEEKLLKNKQNAILDAIDLIKSKRYGISVREIRFLSRKQASLRKIREYYQNIIDHHAEFYAKNQNHDLTRDEQYIIYQDDDIRVSITLWKVNYDLDKPIISPLGGGYIGGCEEAIRDAIKAKAYKYGTLDKPFIICVNSLSVKQTYTEVVYNALFGDRRNQPFENRNNINQPFQTSSGGIFNKTSSQSYSSVSGVLITSAHTSNLHVANHWLIKHPYSQNELDFNKLALSYIHIEGDKIQEVTQNSIGEILGIK</sequence>
<protein>
    <submittedName>
        <fullName evidence="1">Uncharacterized protein</fullName>
    </submittedName>
</protein>
<dbReference type="AlphaFoldDB" id="A0A6L9LFF7"/>
<proteinExistence type="predicted"/>
<evidence type="ECO:0000313" key="2">
    <source>
        <dbReference type="Proteomes" id="UP000474175"/>
    </source>
</evidence>
<dbReference type="RefSeq" id="WP_163955367.1">
    <property type="nucleotide sequence ID" value="NZ_JAAFZH010000026.1"/>
</dbReference>
<reference evidence="1 2" key="1">
    <citation type="submission" date="2020-02" db="EMBL/GenBank/DDBJ databases">
        <title>Draft genome sequence of two Spirosoma agri KCTC 52727 and Spirosoma terrae KCTC 52035.</title>
        <authorList>
            <person name="Rojas J."/>
            <person name="Ambika Manirajan B."/>
            <person name="Suarez C."/>
            <person name="Ratering S."/>
            <person name="Schnell S."/>
        </authorList>
    </citation>
    <scope>NUCLEOTIDE SEQUENCE [LARGE SCALE GENOMIC DNA]</scope>
    <source>
        <strain evidence="1 2">KCTC 52035</strain>
    </source>
</reference>
<dbReference type="EMBL" id="JAAFZH010000026">
    <property type="protein sequence ID" value="NDU99234.1"/>
    <property type="molecule type" value="Genomic_DNA"/>
</dbReference>
<accession>A0A6L9LFF7</accession>
<keyword evidence="2" id="KW-1185">Reference proteome</keyword>
<gene>
    <name evidence="1" type="ORF">GK108_30425</name>
</gene>
<organism evidence="1 2">
    <name type="scientific">Spirosoma terrae</name>
    <dbReference type="NCBI Taxonomy" id="1968276"/>
    <lineage>
        <taxon>Bacteria</taxon>
        <taxon>Pseudomonadati</taxon>
        <taxon>Bacteroidota</taxon>
        <taxon>Cytophagia</taxon>
        <taxon>Cytophagales</taxon>
        <taxon>Cytophagaceae</taxon>
        <taxon>Spirosoma</taxon>
    </lineage>
</organism>
<comment type="caution">
    <text evidence="1">The sequence shown here is derived from an EMBL/GenBank/DDBJ whole genome shotgun (WGS) entry which is preliminary data.</text>
</comment>